<dbReference type="SUPFAM" id="SSF53474">
    <property type="entry name" value="alpha/beta-Hydrolases"/>
    <property type="match status" value="1"/>
</dbReference>
<gene>
    <name evidence="4" type="ORF">EDM21_03690</name>
</gene>
<dbReference type="Gene3D" id="3.40.50.1820">
    <property type="entry name" value="alpha/beta hydrolase"/>
    <property type="match status" value="1"/>
</dbReference>
<evidence type="ECO:0000313" key="5">
    <source>
        <dbReference type="Proteomes" id="UP000490800"/>
    </source>
</evidence>
<keyword evidence="5" id="KW-1185">Reference proteome</keyword>
<dbReference type="InterPro" id="IPR000073">
    <property type="entry name" value="AB_hydrolase_1"/>
</dbReference>
<dbReference type="InterPro" id="IPR050261">
    <property type="entry name" value="FrsA_esterase"/>
</dbReference>
<sequence>MSYKLSERTLDTLPRLLEGIATTRQWQAKRSRIEAQWLQLLGKAPAAEECPRDYDIVMEEAEGGCLRRDIRYQTADGDHVTATLLLPDSCLTGKKRHPAVLALHPTAEEGRLDTASPSGRENRRYGLELAARGYVVLAPDSITCGSRIYPGSEAFQTAPFYEEHPEWTAVGKMLLDHMRAVDLLSSLPEVDGGRIGAIGHSLGGYNGWFLAGLDRRIKAVASSCGFSMFTEDPDPNRWGQRDWFSHLPALTESIREDRIPFEWHEIAALAAPTPLWMWSGMGDTIFPNWPAIGAGMNDLATVYGLLGQVDAYEFWMGHGGHDFPDKARSLAYDFLDAHLKQGMSD</sequence>
<evidence type="ECO:0000313" key="4">
    <source>
        <dbReference type="EMBL" id="MVO98645.1"/>
    </source>
</evidence>
<organism evidence="4 5">
    <name type="scientific">Paenibacillus lutrae</name>
    <dbReference type="NCBI Taxonomy" id="2078573"/>
    <lineage>
        <taxon>Bacteria</taxon>
        <taxon>Bacillati</taxon>
        <taxon>Bacillota</taxon>
        <taxon>Bacilli</taxon>
        <taxon>Bacillales</taxon>
        <taxon>Paenibacillaceae</taxon>
        <taxon>Paenibacillus</taxon>
    </lineage>
</organism>
<dbReference type="GO" id="GO:0052689">
    <property type="term" value="F:carboxylic ester hydrolase activity"/>
    <property type="evidence" value="ECO:0007669"/>
    <property type="project" value="UniProtKB-ARBA"/>
</dbReference>
<protein>
    <submittedName>
        <fullName evidence="4">Alpha/beta fold hydrolase</fullName>
    </submittedName>
</protein>
<dbReference type="InterPro" id="IPR029058">
    <property type="entry name" value="AB_hydrolase_fold"/>
</dbReference>
<dbReference type="EMBL" id="RHLK01000002">
    <property type="protein sequence ID" value="MVO98645.1"/>
    <property type="molecule type" value="Genomic_DNA"/>
</dbReference>
<feature type="domain" description="AB hydrolase-1" evidence="3">
    <location>
        <begin position="128"/>
        <end position="301"/>
    </location>
</feature>
<dbReference type="Proteomes" id="UP000490800">
    <property type="component" value="Unassembled WGS sequence"/>
</dbReference>
<dbReference type="AlphaFoldDB" id="A0A7X3FFH3"/>
<evidence type="ECO:0000256" key="1">
    <source>
        <dbReference type="ARBA" id="ARBA00022801"/>
    </source>
</evidence>
<comment type="similarity">
    <text evidence="2">Belongs to the AB hydrolase superfamily. FUS2 hydrolase family.</text>
</comment>
<accession>A0A7X3FFH3</accession>
<dbReference type="RefSeq" id="WP_157333036.1">
    <property type="nucleotide sequence ID" value="NZ_RHLK01000002.1"/>
</dbReference>
<dbReference type="OrthoDB" id="3668964at2"/>
<name>A0A7X3FFH3_9BACL</name>
<dbReference type="PANTHER" id="PTHR22946:SF9">
    <property type="entry name" value="POLYKETIDE TRANSFERASE AF380"/>
    <property type="match status" value="1"/>
</dbReference>
<keyword evidence="1 4" id="KW-0378">Hydrolase</keyword>
<dbReference type="Pfam" id="PF12697">
    <property type="entry name" value="Abhydrolase_6"/>
    <property type="match status" value="1"/>
</dbReference>
<reference evidence="4 5" key="1">
    <citation type="journal article" date="2019" name="Microorganisms">
        <title>Paenibacillus lutrae sp. nov., A Chitinolytic Species Isolated from A River Otter in Castril Natural Park, Granada, Spain.</title>
        <authorList>
            <person name="Rodriguez M."/>
            <person name="Reina J.C."/>
            <person name="Bejar V."/>
            <person name="Llamas I."/>
        </authorList>
    </citation>
    <scope>NUCLEOTIDE SEQUENCE [LARGE SCALE GENOMIC DNA]</scope>
    <source>
        <strain evidence="4 5">N10</strain>
    </source>
</reference>
<comment type="caution">
    <text evidence="4">The sequence shown here is derived from an EMBL/GenBank/DDBJ whole genome shotgun (WGS) entry which is preliminary data.</text>
</comment>
<dbReference type="PANTHER" id="PTHR22946">
    <property type="entry name" value="DIENELACTONE HYDROLASE DOMAIN-CONTAINING PROTEIN-RELATED"/>
    <property type="match status" value="1"/>
</dbReference>
<evidence type="ECO:0000259" key="3">
    <source>
        <dbReference type="Pfam" id="PF12697"/>
    </source>
</evidence>
<evidence type="ECO:0000256" key="2">
    <source>
        <dbReference type="ARBA" id="ARBA00038115"/>
    </source>
</evidence>
<proteinExistence type="inferred from homology"/>